<reference evidence="1" key="1">
    <citation type="submission" date="2020-06" db="EMBL/GenBank/DDBJ databases">
        <title>A novel thermopfilic bacterium from Erzurum, Turkey.</title>
        <authorList>
            <person name="Adiguzel A."/>
            <person name="Ay H."/>
            <person name="Baltaci M.O."/>
        </authorList>
    </citation>
    <scope>NUCLEOTIDE SEQUENCE</scope>
    <source>
        <strain evidence="1">P2</strain>
    </source>
</reference>
<name>A0A8J8GG21_9BACI</name>
<dbReference type="RefSeq" id="WP_173730951.1">
    <property type="nucleotide sequence ID" value="NZ_JABTTE010000008.1"/>
</dbReference>
<dbReference type="Pfam" id="PF11256">
    <property type="entry name" value="SAV0927-like"/>
    <property type="match status" value="1"/>
</dbReference>
<sequence>MSDFFYLYDDTEETKIRYISFMGTKQRFDLAIIKTDRYYGKNIILDVQSHRFSIIGHDDLDEPGYLEHIFQLDEEDAEDLRTFLRGITSV</sequence>
<dbReference type="AlphaFoldDB" id="A0A8J8GG21"/>
<accession>A0A8J8GG21</accession>
<organism evidence="1 2">
    <name type="scientific">Calidifontibacillus erzurumensis</name>
    <dbReference type="NCBI Taxonomy" id="2741433"/>
    <lineage>
        <taxon>Bacteria</taxon>
        <taxon>Bacillati</taxon>
        <taxon>Bacillota</taxon>
        <taxon>Bacilli</taxon>
        <taxon>Bacillales</taxon>
        <taxon>Bacillaceae</taxon>
        <taxon>Calidifontibacillus/Schinkia group</taxon>
        <taxon>Calidifontibacillus</taxon>
    </lineage>
</organism>
<protein>
    <submittedName>
        <fullName evidence="1">DUF3055 domain-containing protein</fullName>
    </submittedName>
</protein>
<dbReference type="Proteomes" id="UP000625804">
    <property type="component" value="Unassembled WGS sequence"/>
</dbReference>
<proteinExistence type="predicted"/>
<keyword evidence="2" id="KW-1185">Reference proteome</keyword>
<evidence type="ECO:0000313" key="1">
    <source>
        <dbReference type="EMBL" id="NSL51738.1"/>
    </source>
</evidence>
<dbReference type="InterPro" id="IPR021415">
    <property type="entry name" value="SAV0927-like"/>
</dbReference>
<evidence type="ECO:0000313" key="2">
    <source>
        <dbReference type="Proteomes" id="UP000625804"/>
    </source>
</evidence>
<comment type="caution">
    <text evidence="1">The sequence shown here is derived from an EMBL/GenBank/DDBJ whole genome shotgun (WGS) entry which is preliminary data.</text>
</comment>
<dbReference type="EMBL" id="JABTTE010000008">
    <property type="protein sequence ID" value="NSL51738.1"/>
    <property type="molecule type" value="Genomic_DNA"/>
</dbReference>
<gene>
    <name evidence="1" type="ORF">HR057_08140</name>
</gene>